<name>A0A835LQN7_9MAGN</name>
<proteinExistence type="predicted"/>
<dbReference type="SUPFAM" id="SSF54373">
    <property type="entry name" value="FAD-linked reductases, C-terminal domain"/>
    <property type="match status" value="1"/>
</dbReference>
<feature type="domain" description="Amine oxidase" evidence="1">
    <location>
        <begin position="508"/>
        <end position="591"/>
    </location>
</feature>
<dbReference type="EMBL" id="JADFTS010000006">
    <property type="protein sequence ID" value="KAF9599994.1"/>
    <property type="molecule type" value="Genomic_DNA"/>
</dbReference>
<dbReference type="SUPFAM" id="SSF51905">
    <property type="entry name" value="FAD/NAD(P)-binding domain"/>
    <property type="match status" value="1"/>
</dbReference>
<dbReference type="InterPro" id="IPR036188">
    <property type="entry name" value="FAD/NAD-bd_sf"/>
</dbReference>
<dbReference type="InterPro" id="IPR002937">
    <property type="entry name" value="Amino_oxidase"/>
</dbReference>
<dbReference type="GO" id="GO:0016491">
    <property type="term" value="F:oxidoreductase activity"/>
    <property type="evidence" value="ECO:0007669"/>
    <property type="project" value="InterPro"/>
</dbReference>
<dbReference type="Gene3D" id="3.50.50.60">
    <property type="entry name" value="FAD/NAD(P)-binding domain"/>
    <property type="match status" value="3"/>
</dbReference>
<organism evidence="2 3">
    <name type="scientific">Coptis chinensis</name>
    <dbReference type="NCBI Taxonomy" id="261450"/>
    <lineage>
        <taxon>Eukaryota</taxon>
        <taxon>Viridiplantae</taxon>
        <taxon>Streptophyta</taxon>
        <taxon>Embryophyta</taxon>
        <taxon>Tracheophyta</taxon>
        <taxon>Spermatophyta</taxon>
        <taxon>Magnoliopsida</taxon>
        <taxon>Ranunculales</taxon>
        <taxon>Ranunculaceae</taxon>
        <taxon>Coptidoideae</taxon>
        <taxon>Coptis</taxon>
    </lineage>
</organism>
<dbReference type="Pfam" id="PF01593">
    <property type="entry name" value="Amino_oxidase"/>
    <property type="match status" value="3"/>
</dbReference>
<dbReference type="OrthoDB" id="419752at2759"/>
<protein>
    <recommendedName>
        <fullName evidence="1">Amine oxidase domain-containing protein</fullName>
    </recommendedName>
</protein>
<dbReference type="InterPro" id="IPR050464">
    <property type="entry name" value="Zeta_carotene_desat/Oxidored"/>
</dbReference>
<dbReference type="Gene3D" id="1.10.3110.10">
    <property type="entry name" value="protoporphyrinogen ix oxidase, domain 3"/>
    <property type="match status" value="1"/>
</dbReference>
<feature type="domain" description="Amine oxidase" evidence="1">
    <location>
        <begin position="34"/>
        <end position="109"/>
    </location>
</feature>
<evidence type="ECO:0000313" key="3">
    <source>
        <dbReference type="Proteomes" id="UP000631114"/>
    </source>
</evidence>
<feature type="domain" description="Amine oxidase" evidence="1">
    <location>
        <begin position="230"/>
        <end position="483"/>
    </location>
</feature>
<accession>A0A835LQN7</accession>
<evidence type="ECO:0000259" key="1">
    <source>
        <dbReference type="Pfam" id="PF01593"/>
    </source>
</evidence>
<comment type="caution">
    <text evidence="2">The sequence shown here is derived from an EMBL/GenBank/DDBJ whole genome shotgun (WGS) entry which is preliminary data.</text>
</comment>
<keyword evidence="3" id="KW-1185">Reference proteome</keyword>
<gene>
    <name evidence="2" type="ORF">IFM89_002467</name>
</gene>
<dbReference type="PANTHER" id="PTHR42923:SF44">
    <property type="entry name" value="PROTOPORPHYRINOGEN OXIDASE 2, CHLOROPLASTIC_MITOCHONDRIAL"/>
    <property type="match status" value="1"/>
</dbReference>
<reference evidence="2 3" key="1">
    <citation type="submission" date="2020-10" db="EMBL/GenBank/DDBJ databases">
        <title>The Coptis chinensis genome and diversification of protoberbering-type alkaloids.</title>
        <authorList>
            <person name="Wang B."/>
            <person name="Shu S."/>
            <person name="Song C."/>
            <person name="Liu Y."/>
        </authorList>
    </citation>
    <scope>NUCLEOTIDE SEQUENCE [LARGE SCALE GENOMIC DNA]</scope>
    <source>
        <strain evidence="2">HL-2020</strain>
        <tissue evidence="2">Leaf</tissue>
    </source>
</reference>
<sequence>MASSSTTTATFKGQEDSKTKLRSVKSVAVLGGGISGLAAAYKLKSNGLDVTLFEAEERVGGKLKSVSRDGLIWDEGANTMLESEMEVTRILDNAGLRGKQQFSHFGGLVKIEIFWFDRLEEATSRLREAMVELLQPKPPIVGGASIAQRKTPVVIDDNKKKEGTSEAVVLCLERDYKCHQQQCSPRWACDKQVQGSPHTNSFGTVFSEHQLVAGTPMRHSGFGPPISHGVRDFFERHFGKEVVDYLIDPFVAATSAADLDSVSMPHAFPELWNLEKTFGSVIVGAIRSKLFGQKEKKGKMEPYSGKKNAQSGPFSFHGGMQSLANMLCKELGDGLKLNSKVLSLSCSLDENSISDNWSVSYATNHKKPSPDQSFDAVIMTAPLCNVKEMKILRRGYPFMLDFLPEVNYMPLTVVITAYKKENVRRPLEGFGVLIPSIEKQTNGYKTLGTSFSSMMFPDRAPSDVHLYTTFVGGSQNKDLAKASVYMILYSCECCFLISILSRLYCVMDELKEVVASDLGKLLGAQGEPAFFHCFYWSKAFPLYGHDYNSVLRAIEKMEESLPGFFYAGNHRGGLSVDNALASGCKAADLVISYLNSSSEDKLHLESKALDDETIKTS</sequence>
<dbReference type="Proteomes" id="UP000631114">
    <property type="component" value="Unassembled WGS sequence"/>
</dbReference>
<evidence type="ECO:0000313" key="2">
    <source>
        <dbReference type="EMBL" id="KAF9599994.1"/>
    </source>
</evidence>
<dbReference type="GO" id="GO:0009534">
    <property type="term" value="C:chloroplast thylakoid"/>
    <property type="evidence" value="ECO:0007669"/>
    <property type="project" value="TreeGrafter"/>
</dbReference>
<dbReference type="PANTHER" id="PTHR42923">
    <property type="entry name" value="PROTOPORPHYRINOGEN OXIDASE"/>
    <property type="match status" value="1"/>
</dbReference>
<dbReference type="AlphaFoldDB" id="A0A835LQN7"/>